<dbReference type="PANTHER" id="PTHR30363:SF55">
    <property type="entry name" value="HTH-TYPE TRANSCRIPTIONAL REGULATOR ULAR"/>
    <property type="match status" value="1"/>
</dbReference>
<dbReference type="GO" id="GO:0003677">
    <property type="term" value="F:DNA binding"/>
    <property type="evidence" value="ECO:0007669"/>
    <property type="project" value="UniProtKB-KW"/>
</dbReference>
<dbReference type="SUPFAM" id="SSF46785">
    <property type="entry name" value="Winged helix' DNA-binding domain"/>
    <property type="match status" value="1"/>
</dbReference>
<keyword evidence="3" id="KW-0804">Transcription</keyword>
<dbReference type="InterPro" id="IPR037171">
    <property type="entry name" value="NagB/RpiA_transferase-like"/>
</dbReference>
<dbReference type="InterPro" id="IPR050313">
    <property type="entry name" value="Carb_Metab_HTH_regulators"/>
</dbReference>
<dbReference type="OrthoDB" id="9816363at2"/>
<gene>
    <name evidence="5" type="ORF">NS226_03550</name>
</gene>
<dbReference type="EMBL" id="LDPZ01000006">
    <property type="protein sequence ID" value="KTQ97737.1"/>
    <property type="molecule type" value="Genomic_DNA"/>
</dbReference>
<dbReference type="InterPro" id="IPR014036">
    <property type="entry name" value="DeoR-like_C"/>
</dbReference>
<accession>A0A175RCC8</accession>
<comment type="caution">
    <text evidence="5">The sequence shown here is derived from an EMBL/GenBank/DDBJ whole genome shotgun (WGS) entry which is preliminary data.</text>
</comment>
<dbReference type="Pfam" id="PF08220">
    <property type="entry name" value="HTH_DeoR"/>
    <property type="match status" value="1"/>
</dbReference>
<dbReference type="InterPro" id="IPR036390">
    <property type="entry name" value="WH_DNA-bd_sf"/>
</dbReference>
<keyword evidence="1" id="KW-0805">Transcription regulation</keyword>
<dbReference type="SUPFAM" id="SSF100950">
    <property type="entry name" value="NagB/RpiA/CoA transferase-like"/>
    <property type="match status" value="1"/>
</dbReference>
<dbReference type="AlphaFoldDB" id="A0A175RCC8"/>
<dbReference type="InterPro" id="IPR001034">
    <property type="entry name" value="DeoR_HTH"/>
</dbReference>
<dbReference type="PANTHER" id="PTHR30363">
    <property type="entry name" value="HTH-TYPE TRANSCRIPTIONAL REGULATOR SRLR-RELATED"/>
    <property type="match status" value="1"/>
</dbReference>
<dbReference type="SMART" id="SM01134">
    <property type="entry name" value="DeoRC"/>
    <property type="match status" value="1"/>
</dbReference>
<evidence type="ECO:0000313" key="6">
    <source>
        <dbReference type="Proteomes" id="UP000078272"/>
    </source>
</evidence>
<dbReference type="STRING" id="401562.NS365_11610"/>
<keyword evidence="2" id="KW-0238">DNA-binding</keyword>
<dbReference type="RefSeq" id="WP_058633802.1">
    <property type="nucleotide sequence ID" value="NZ_LDPZ01000006.1"/>
</dbReference>
<feature type="domain" description="HTH deoR-type" evidence="4">
    <location>
        <begin position="3"/>
        <end position="58"/>
    </location>
</feature>
<sequence>MHERERHRMILSAIEGRSVATVQDFAALTGASEATVRRDIALLDSQKKLRRVRGGAEALKQALPRAVSGESFGTLQTRNASQKLAIAREAARLCEDDSAIIINGGSTTFGMVYYLTGLRLQVLTNSFPIAEHLLQHSQCGVLLPAGAVYREQGLILSPFDADGIAHFRARRMFMGAQGISALGFAESDPLIIQSEQRLMRQADELVILADASKFADRSSFIIAPLERADILITDERIDDRSAAMVESAGLRLIVAVLEPKGEPSRSES</sequence>
<evidence type="ECO:0000256" key="2">
    <source>
        <dbReference type="ARBA" id="ARBA00023125"/>
    </source>
</evidence>
<name>A0A175RCC8_9HYPH</name>
<dbReference type="SMART" id="SM00420">
    <property type="entry name" value="HTH_DEOR"/>
    <property type="match status" value="1"/>
</dbReference>
<proteinExistence type="predicted"/>
<evidence type="ECO:0000256" key="1">
    <source>
        <dbReference type="ARBA" id="ARBA00023015"/>
    </source>
</evidence>
<dbReference type="PROSITE" id="PS51000">
    <property type="entry name" value="HTH_DEOR_2"/>
    <property type="match status" value="1"/>
</dbReference>
<evidence type="ECO:0000259" key="4">
    <source>
        <dbReference type="PROSITE" id="PS51000"/>
    </source>
</evidence>
<dbReference type="GO" id="GO:0003700">
    <property type="term" value="F:DNA-binding transcription factor activity"/>
    <property type="evidence" value="ECO:0007669"/>
    <property type="project" value="InterPro"/>
</dbReference>
<protein>
    <submittedName>
        <fullName evidence="5">DeoR faimly transcriptional regulator</fullName>
    </submittedName>
</protein>
<dbReference type="Proteomes" id="UP000078272">
    <property type="component" value="Unassembled WGS sequence"/>
</dbReference>
<dbReference type="Gene3D" id="3.40.50.1360">
    <property type="match status" value="1"/>
</dbReference>
<dbReference type="PROSITE" id="PS00894">
    <property type="entry name" value="HTH_DEOR_1"/>
    <property type="match status" value="1"/>
</dbReference>
<evidence type="ECO:0000256" key="3">
    <source>
        <dbReference type="ARBA" id="ARBA00023163"/>
    </source>
</evidence>
<dbReference type="PATRIC" id="fig|401562.3.peg.4230"/>
<evidence type="ECO:0000313" key="5">
    <source>
        <dbReference type="EMBL" id="KTQ97737.1"/>
    </source>
</evidence>
<dbReference type="InterPro" id="IPR018356">
    <property type="entry name" value="Tscrpt_reg_HTH_DeoR_CS"/>
</dbReference>
<organism evidence="5 6">
    <name type="scientific">Aureimonas ureilytica</name>
    <dbReference type="NCBI Taxonomy" id="401562"/>
    <lineage>
        <taxon>Bacteria</taxon>
        <taxon>Pseudomonadati</taxon>
        <taxon>Pseudomonadota</taxon>
        <taxon>Alphaproteobacteria</taxon>
        <taxon>Hyphomicrobiales</taxon>
        <taxon>Aurantimonadaceae</taxon>
        <taxon>Aureimonas</taxon>
    </lineage>
</organism>
<dbReference type="Pfam" id="PF00455">
    <property type="entry name" value="DeoRC"/>
    <property type="match status" value="1"/>
</dbReference>
<reference evidence="5 6" key="1">
    <citation type="journal article" date="2016" name="Front. Microbiol.">
        <title>Genomic Resource of Rice Seed Associated Bacteria.</title>
        <authorList>
            <person name="Midha S."/>
            <person name="Bansal K."/>
            <person name="Sharma S."/>
            <person name="Kumar N."/>
            <person name="Patil P.P."/>
            <person name="Chaudhry V."/>
            <person name="Patil P.B."/>
        </authorList>
    </citation>
    <scope>NUCLEOTIDE SEQUENCE [LARGE SCALE GENOMIC DNA]</scope>
    <source>
        <strain evidence="5 6">NS226</strain>
    </source>
</reference>